<comment type="caution">
    <text evidence="1">The sequence shown here is derived from an EMBL/GenBank/DDBJ whole genome shotgun (WGS) entry which is preliminary data.</text>
</comment>
<dbReference type="EMBL" id="JBEWSZ010000001">
    <property type="protein sequence ID" value="MET2829795.1"/>
    <property type="molecule type" value="Genomic_DNA"/>
</dbReference>
<reference evidence="1 2" key="1">
    <citation type="submission" date="2024-06" db="EMBL/GenBank/DDBJ databases">
        <authorList>
            <person name="Kim D.-U."/>
        </authorList>
    </citation>
    <scope>NUCLEOTIDE SEQUENCE [LARGE SCALE GENOMIC DNA]</scope>
    <source>
        <strain evidence="1 2">KACC15460</strain>
    </source>
</reference>
<protein>
    <submittedName>
        <fullName evidence="1">Uncharacterized protein</fullName>
    </submittedName>
</protein>
<organism evidence="1 2">
    <name type="scientific">Mesorhizobium shangrilense</name>
    <dbReference type="NCBI Taxonomy" id="460060"/>
    <lineage>
        <taxon>Bacteria</taxon>
        <taxon>Pseudomonadati</taxon>
        <taxon>Pseudomonadota</taxon>
        <taxon>Alphaproteobacteria</taxon>
        <taxon>Hyphomicrobiales</taxon>
        <taxon>Phyllobacteriaceae</taxon>
        <taxon>Mesorhizobium</taxon>
    </lineage>
</organism>
<evidence type="ECO:0000313" key="2">
    <source>
        <dbReference type="Proteomes" id="UP001548832"/>
    </source>
</evidence>
<dbReference type="Proteomes" id="UP001548832">
    <property type="component" value="Unassembled WGS sequence"/>
</dbReference>
<name>A0ABV2DIC4_9HYPH</name>
<proteinExistence type="predicted"/>
<keyword evidence="2" id="KW-1185">Reference proteome</keyword>
<accession>A0ABV2DIC4</accession>
<sequence>MALTPEGVVALQLSLEQVEESLGFPRGWTETGDPTSRDRRIQVLREHVDGVDFAAISRQANWKPKAAPPSDVPASTFSEQILTSLVRQLEGSERRVITAELAAELLLGGGSDASARDS</sequence>
<evidence type="ECO:0000313" key="1">
    <source>
        <dbReference type="EMBL" id="MET2829795.1"/>
    </source>
</evidence>
<gene>
    <name evidence="1" type="ORF">ABVQ20_22735</name>
</gene>